<evidence type="ECO:0000313" key="3">
    <source>
        <dbReference type="Proteomes" id="UP000001593"/>
    </source>
</evidence>
<reference evidence="2 3" key="1">
    <citation type="journal article" date="2007" name="Science">
        <title>Sea anemone genome reveals ancestral eumetazoan gene repertoire and genomic organization.</title>
        <authorList>
            <person name="Putnam N.H."/>
            <person name="Srivastava M."/>
            <person name="Hellsten U."/>
            <person name="Dirks B."/>
            <person name="Chapman J."/>
            <person name="Salamov A."/>
            <person name="Terry A."/>
            <person name="Shapiro H."/>
            <person name="Lindquist E."/>
            <person name="Kapitonov V.V."/>
            <person name="Jurka J."/>
            <person name="Genikhovich G."/>
            <person name="Grigoriev I.V."/>
            <person name="Lucas S.M."/>
            <person name="Steele R.E."/>
            <person name="Finnerty J.R."/>
            <person name="Technau U."/>
            <person name="Martindale M.Q."/>
            <person name="Rokhsar D.S."/>
        </authorList>
    </citation>
    <scope>NUCLEOTIDE SEQUENCE [LARGE SCALE GENOMIC DNA]</scope>
    <source>
        <strain evidence="3">CH2 X CH6</strain>
    </source>
</reference>
<accession>A7RWP5</accession>
<dbReference type="AlphaFoldDB" id="A7RWP5"/>
<evidence type="ECO:0000256" key="1">
    <source>
        <dbReference type="SAM" id="MobiDB-lite"/>
    </source>
</evidence>
<gene>
    <name evidence="2" type="ORF">NEMVEDRAFT_v1g203279</name>
</gene>
<dbReference type="KEGG" id="nve:5516135"/>
<organism evidence="2 3">
    <name type="scientific">Nematostella vectensis</name>
    <name type="common">Starlet sea anemone</name>
    <dbReference type="NCBI Taxonomy" id="45351"/>
    <lineage>
        <taxon>Eukaryota</taxon>
        <taxon>Metazoa</taxon>
        <taxon>Cnidaria</taxon>
        <taxon>Anthozoa</taxon>
        <taxon>Hexacorallia</taxon>
        <taxon>Actiniaria</taxon>
        <taxon>Edwardsiidae</taxon>
        <taxon>Nematostella</taxon>
    </lineage>
</organism>
<dbReference type="HOGENOM" id="CLU_1231197_0_0_1"/>
<evidence type="ECO:0000313" key="2">
    <source>
        <dbReference type="EMBL" id="EDO44159.1"/>
    </source>
</evidence>
<keyword evidence="3" id="KW-1185">Reference proteome</keyword>
<dbReference type="Proteomes" id="UP000001593">
    <property type="component" value="Unassembled WGS sequence"/>
</dbReference>
<protein>
    <submittedName>
        <fullName evidence="2">Uncharacterized protein</fullName>
    </submittedName>
</protein>
<name>A7RWP5_NEMVE</name>
<dbReference type="EMBL" id="DS469547">
    <property type="protein sequence ID" value="EDO44159.1"/>
    <property type="molecule type" value="Genomic_DNA"/>
</dbReference>
<dbReference type="OrthoDB" id="5953101at2759"/>
<feature type="region of interest" description="Disordered" evidence="1">
    <location>
        <begin position="132"/>
        <end position="153"/>
    </location>
</feature>
<dbReference type="InParanoid" id="A7RWP5"/>
<proteinExistence type="predicted"/>
<dbReference type="OMA" id="GFNPRYN"/>
<dbReference type="InterPro" id="IPR053819">
    <property type="entry name" value="TEADIR3_omega_loop"/>
</dbReference>
<dbReference type="Pfam" id="PF15238">
    <property type="entry name" value="TEADIR3"/>
    <property type="match status" value="1"/>
</dbReference>
<sequence>MASGSANSPQFFVGANGNMIREAVQSGCCRPQSQSADGYCLFTFFEENPRVAVERHFEEALKHFFSTERAMEANQTKNVTDTRLLPMKQRNLPASFWCPPETDAIQLNKVHHGHTTFTGMVPYTVNQVMTTGRPRTTTRPVQRQDLPDSDPAPLLVSCRRLPVTSTDVIGTIAHAQSKQQARYMTIVHGPRPGDGFNPRYNSLLVQPNVFVELPRVHGEPRSKSG</sequence>